<proteinExistence type="predicted"/>
<evidence type="ECO:0000256" key="1">
    <source>
        <dbReference type="SAM" id="MobiDB-lite"/>
    </source>
</evidence>
<organism evidence="4 5">
    <name type="scientific">Paraburkholderia caffeinitolerans</name>
    <dbReference type="NCBI Taxonomy" id="1723730"/>
    <lineage>
        <taxon>Bacteria</taxon>
        <taxon>Pseudomonadati</taxon>
        <taxon>Pseudomonadota</taxon>
        <taxon>Betaproteobacteria</taxon>
        <taxon>Burkholderiales</taxon>
        <taxon>Burkholderiaceae</taxon>
        <taxon>Paraburkholderia</taxon>
    </lineage>
</organism>
<dbReference type="Pfam" id="PF13632">
    <property type="entry name" value="Glyco_trans_2_3"/>
    <property type="match status" value="1"/>
</dbReference>
<dbReference type="EMBL" id="CADIKL010000022">
    <property type="protein sequence ID" value="CAB3795854.1"/>
    <property type="molecule type" value="Genomic_DNA"/>
</dbReference>
<protein>
    <recommendedName>
        <fullName evidence="3">Glycosyltransferase 2-like domain-containing protein</fullName>
    </recommendedName>
</protein>
<feature type="compositionally biased region" description="Basic and acidic residues" evidence="1">
    <location>
        <begin position="643"/>
        <end position="660"/>
    </location>
</feature>
<dbReference type="Gene3D" id="3.90.550.10">
    <property type="entry name" value="Spore Coat Polysaccharide Biosynthesis Protein SpsA, Chain A"/>
    <property type="match status" value="1"/>
</dbReference>
<dbReference type="SUPFAM" id="SSF160246">
    <property type="entry name" value="EspE N-terminal domain-like"/>
    <property type="match status" value="2"/>
</dbReference>
<dbReference type="AlphaFoldDB" id="A0A6J5GC59"/>
<evidence type="ECO:0000313" key="5">
    <source>
        <dbReference type="Proteomes" id="UP000494119"/>
    </source>
</evidence>
<dbReference type="Proteomes" id="UP000494119">
    <property type="component" value="Unassembled WGS sequence"/>
</dbReference>
<dbReference type="NCBIfam" id="NF012033">
    <property type="entry name" value="PRK15489.1"/>
    <property type="match status" value="1"/>
</dbReference>
<evidence type="ECO:0000256" key="2">
    <source>
        <dbReference type="SAM" id="Phobius"/>
    </source>
</evidence>
<dbReference type="InterPro" id="IPR037257">
    <property type="entry name" value="T2SS_E_N_sf"/>
</dbReference>
<name>A0A6J5GC59_9BURK</name>
<dbReference type="NCBIfam" id="NF011305">
    <property type="entry name" value="PRK14716.1-3"/>
    <property type="match status" value="1"/>
</dbReference>
<keyword evidence="2" id="KW-0812">Transmembrane</keyword>
<dbReference type="InterPro" id="IPR001173">
    <property type="entry name" value="Glyco_trans_2-like"/>
</dbReference>
<keyword evidence="5" id="KW-1185">Reference proteome</keyword>
<sequence length="732" mass="82967">MSWNTIDWWLNYLAGRYYQGMEYLAAAVAVIILLSSIDDLFIDAWYWVRRTIRYFTVERRHQPLRAEQLYEREQQWLAIMVPAWREEDVIAAMVENAVKVLDYRNYVIFAGTYQNDAATIAEVERMRRRYKQLQRVEVPHDGPTCKADCLNWIVQAIFRKEEEAGIEFAGVILHDSEDVLHPLELRFFNYLLPRKDMIQLPVASLEREWYELVAGTYMDEFAEWHAKDLVVRESLAGTVPSAGVGTCFSRRALVGLAKETQNQPFNTETLTEDYDVGERLGRMGMNSIFARFPVQFATRRKTWFGLGPVREFTLTMPLCVREYFPDTFRTAYRQRARWTLGIGLQGWEQVGWVGSLANRYLLARDRKGTVTAFVGILAYVLLIQFLLFTYADLLGVRPDLVASPFSSAPWFTALLWANGIALLMRTGQRVYFVSRLYGWEHGLLSIPRMVIGNFVNFMAVSRAWKMYLGYLVTGKRLVWDKTMHDFPSSDGFKDRRQRLGELLVSWHAIAPDQLEKALAAGQAQEAPLGRVLMAHGWLDEETLAEAIAFQSDLQRAPLDAARLASHAQDLPLELVVRYRVLPQGDDGAGNALVLCASPLGEEALAALQAQSALPIVQRIARESEIVEGLRLLRGVPEAAGQEPPEHSEPHGDMSDLHASDRRMPPVPLLGDLLIEQGEVKRAAFEAALQRYRPAEHGRIGDYMVQQGVITPEALAAAIAEQGRRRAAMASAS</sequence>
<dbReference type="RefSeq" id="WP_227875300.1">
    <property type="nucleotide sequence ID" value="NZ_CADIKL010000022.1"/>
</dbReference>
<keyword evidence="2" id="KW-0472">Membrane</keyword>
<keyword evidence="2" id="KW-1133">Transmembrane helix</keyword>
<feature type="domain" description="Glycosyltransferase 2-like" evidence="3">
    <location>
        <begin position="171"/>
        <end position="390"/>
    </location>
</feature>
<feature type="transmembrane region" description="Helical" evidence="2">
    <location>
        <begin position="408"/>
        <end position="426"/>
    </location>
</feature>
<feature type="region of interest" description="Disordered" evidence="1">
    <location>
        <begin position="637"/>
        <end position="660"/>
    </location>
</feature>
<feature type="transmembrane region" description="Helical" evidence="2">
    <location>
        <begin position="369"/>
        <end position="388"/>
    </location>
</feature>
<evidence type="ECO:0000259" key="3">
    <source>
        <dbReference type="Pfam" id="PF13632"/>
    </source>
</evidence>
<evidence type="ECO:0000313" key="4">
    <source>
        <dbReference type="EMBL" id="CAB3795854.1"/>
    </source>
</evidence>
<gene>
    <name evidence="4" type="ORF">LMG28688_04181</name>
</gene>
<feature type="transmembrane region" description="Helical" evidence="2">
    <location>
        <begin position="23"/>
        <end position="48"/>
    </location>
</feature>
<dbReference type="SUPFAM" id="SSF53448">
    <property type="entry name" value="Nucleotide-diphospho-sugar transferases"/>
    <property type="match status" value="1"/>
</dbReference>
<reference evidence="4 5" key="1">
    <citation type="submission" date="2020-04" db="EMBL/GenBank/DDBJ databases">
        <authorList>
            <person name="De Canck E."/>
        </authorList>
    </citation>
    <scope>NUCLEOTIDE SEQUENCE [LARGE SCALE GENOMIC DNA]</scope>
    <source>
        <strain evidence="4 5">LMG 28688</strain>
    </source>
</reference>
<dbReference type="InterPro" id="IPR029044">
    <property type="entry name" value="Nucleotide-diphossugar_trans"/>
</dbReference>
<accession>A0A6J5GC59</accession>